<dbReference type="InParanoid" id="A0A1X7VDX1"/>
<evidence type="ECO:0008006" key="7">
    <source>
        <dbReference type="Google" id="ProtNLM"/>
    </source>
</evidence>
<dbReference type="GO" id="GO:0004860">
    <property type="term" value="F:protein kinase inhibitor activity"/>
    <property type="evidence" value="ECO:0007669"/>
    <property type="project" value="TreeGrafter"/>
</dbReference>
<dbReference type="GO" id="GO:0005737">
    <property type="term" value="C:cytoplasm"/>
    <property type="evidence" value="ECO:0007669"/>
    <property type="project" value="TreeGrafter"/>
</dbReference>
<dbReference type="PANTHER" id="PTHR19423">
    <property type="entry name" value="SH3 DOMAIN-BINDING PROTEIN 5"/>
    <property type="match status" value="1"/>
</dbReference>
<feature type="coiled-coil region" evidence="3">
    <location>
        <begin position="193"/>
        <end position="241"/>
    </location>
</feature>
<name>A0A1X7VDX1_AMPQE</name>
<feature type="region of interest" description="Disordered" evidence="4">
    <location>
        <begin position="155"/>
        <end position="181"/>
    </location>
</feature>
<keyword evidence="2 3" id="KW-0175">Coiled coil</keyword>
<dbReference type="AlphaFoldDB" id="A0A1X7VDX1"/>
<protein>
    <recommendedName>
        <fullName evidence="7">SH3 domain-binding protein 5-like</fullName>
    </recommendedName>
</protein>
<evidence type="ECO:0000313" key="5">
    <source>
        <dbReference type="EnsemblMetazoa" id="Aqu2.1.37712_001"/>
    </source>
</evidence>
<reference evidence="5" key="2">
    <citation type="submission" date="2017-05" db="UniProtKB">
        <authorList>
            <consortium name="EnsemblMetazoa"/>
        </authorList>
    </citation>
    <scope>IDENTIFICATION</scope>
</reference>
<evidence type="ECO:0000256" key="2">
    <source>
        <dbReference type="ARBA" id="ARBA00023054"/>
    </source>
</evidence>
<dbReference type="STRING" id="400682.A0A1X7VDX1"/>
<comment type="similarity">
    <text evidence="1">Belongs to the SH3BP5 family.</text>
</comment>
<organism evidence="5">
    <name type="scientific">Amphimedon queenslandica</name>
    <name type="common">Sponge</name>
    <dbReference type="NCBI Taxonomy" id="400682"/>
    <lineage>
        <taxon>Eukaryota</taxon>
        <taxon>Metazoa</taxon>
        <taxon>Porifera</taxon>
        <taxon>Demospongiae</taxon>
        <taxon>Heteroscleromorpha</taxon>
        <taxon>Haplosclerida</taxon>
        <taxon>Niphatidae</taxon>
        <taxon>Amphimedon</taxon>
    </lineage>
</organism>
<feature type="compositionally biased region" description="Basic and acidic residues" evidence="4">
    <location>
        <begin position="1"/>
        <end position="18"/>
    </location>
</feature>
<reference evidence="6" key="1">
    <citation type="journal article" date="2010" name="Nature">
        <title>The Amphimedon queenslandica genome and the evolution of animal complexity.</title>
        <authorList>
            <person name="Srivastava M."/>
            <person name="Simakov O."/>
            <person name="Chapman J."/>
            <person name="Fahey B."/>
            <person name="Gauthier M.E."/>
            <person name="Mitros T."/>
            <person name="Richards G.S."/>
            <person name="Conaco C."/>
            <person name="Dacre M."/>
            <person name="Hellsten U."/>
            <person name="Larroux C."/>
            <person name="Putnam N.H."/>
            <person name="Stanke M."/>
            <person name="Adamska M."/>
            <person name="Darling A."/>
            <person name="Degnan S.M."/>
            <person name="Oakley T.H."/>
            <person name="Plachetzki D.C."/>
            <person name="Zhai Y."/>
            <person name="Adamski M."/>
            <person name="Calcino A."/>
            <person name="Cummins S.F."/>
            <person name="Goodstein D.M."/>
            <person name="Harris C."/>
            <person name="Jackson D.J."/>
            <person name="Leys S.P."/>
            <person name="Shu S."/>
            <person name="Woodcroft B.J."/>
            <person name="Vervoort M."/>
            <person name="Kosik K.S."/>
            <person name="Manning G."/>
            <person name="Degnan B.M."/>
            <person name="Rokhsar D.S."/>
        </authorList>
    </citation>
    <scope>NUCLEOTIDE SEQUENCE [LARGE SCALE GENOMIC DNA]</scope>
</reference>
<evidence type="ECO:0000256" key="1">
    <source>
        <dbReference type="ARBA" id="ARBA00007796"/>
    </source>
</evidence>
<dbReference type="OrthoDB" id="446789at2759"/>
<sequence>MAENHLDVVEGRELEDPSRSCTPESVASTDLQPQELYGIEDEDEELDESIEQTIAVDLNTLTDTGTNVNRLEKALLEARKEYESVKRESQMKLALMKSRLHTAIEKTEPFVNMWRKAKELQREAHNATLAFERANSEYDSAKETLKIAEKSIDELKESRTDEEDEEKLSRGERDRSLSQSSATAIDEAWQETLANATLRVEKASRNKVESEIEHRRLTVEYQKIQKDCHTLETKLKRTIRKSRPYYEERHLCNKKLVGIKTKILSLQKDIDIHKEQYKKTMKHLESLSGLMHEERIRKRTYSSLDITSSEPNLISNRSATPDFSLNSRNAITPDYRRKGKESRGITNVRVPLANGQGSTGKLQASVGVSMVTAQVGERGGGGEGGVSMIDGEDVRQVVTDCLTRALGQTLLKEEDNLPQSSSENSQYIPTITVSVSYGALVPPATNDHTHSAKELVSLVLANASKQHEAELGNDTISSP</sequence>
<evidence type="ECO:0000256" key="4">
    <source>
        <dbReference type="SAM" id="MobiDB-lite"/>
    </source>
</evidence>
<dbReference type="GO" id="GO:0035556">
    <property type="term" value="P:intracellular signal transduction"/>
    <property type="evidence" value="ECO:0007669"/>
    <property type="project" value="InterPro"/>
</dbReference>
<dbReference type="EnsemblMetazoa" id="XM_011404183.2">
    <property type="protein sequence ID" value="XP_011402485.1"/>
    <property type="gene ID" value="LOC105311938"/>
</dbReference>
<dbReference type="PANTHER" id="PTHR19423:SF1">
    <property type="entry name" value="SH3 DOMAIN-BINDING PROTEIN 5"/>
    <property type="match status" value="1"/>
</dbReference>
<feature type="region of interest" description="Disordered" evidence="4">
    <location>
        <begin position="1"/>
        <end position="35"/>
    </location>
</feature>
<dbReference type="InterPro" id="IPR007940">
    <property type="entry name" value="SH3BP5"/>
</dbReference>
<evidence type="ECO:0000256" key="3">
    <source>
        <dbReference type="SAM" id="Coils"/>
    </source>
</evidence>
<accession>A0A1X7VDX1</accession>
<feature type="compositionally biased region" description="Basic and acidic residues" evidence="4">
    <location>
        <begin position="167"/>
        <end position="176"/>
    </location>
</feature>
<dbReference type="Proteomes" id="UP000007879">
    <property type="component" value="Unassembled WGS sequence"/>
</dbReference>
<dbReference type="Pfam" id="PF05276">
    <property type="entry name" value="SH3BP5"/>
    <property type="match status" value="1"/>
</dbReference>
<dbReference type="eggNOG" id="KOG2008">
    <property type="taxonomic scope" value="Eukaryota"/>
</dbReference>
<dbReference type="EnsemblMetazoa" id="Aqu2.1.37712_001">
    <property type="protein sequence ID" value="Aqu2.1.37712_001"/>
    <property type="gene ID" value="Aqu2.1.37712"/>
</dbReference>
<keyword evidence="6" id="KW-1185">Reference proteome</keyword>
<feature type="compositionally biased region" description="Polar residues" evidence="4">
    <location>
        <begin position="19"/>
        <end position="32"/>
    </location>
</feature>
<proteinExistence type="inferred from homology"/>
<dbReference type="KEGG" id="aqu:105311938"/>
<evidence type="ECO:0000313" key="6">
    <source>
        <dbReference type="Proteomes" id="UP000007879"/>
    </source>
</evidence>
<gene>
    <name evidence="5" type="primary">105311938</name>
</gene>